<dbReference type="EMBL" id="FOGO01000003">
    <property type="protein sequence ID" value="SER62547.1"/>
    <property type="molecule type" value="Genomic_DNA"/>
</dbReference>
<dbReference type="CDD" id="cd11029">
    <property type="entry name" value="CYP107-like"/>
    <property type="match status" value="1"/>
</dbReference>
<evidence type="ECO:0000256" key="3">
    <source>
        <dbReference type="ARBA" id="ARBA00022723"/>
    </source>
</evidence>
<evidence type="ECO:0000256" key="6">
    <source>
        <dbReference type="ARBA" id="ARBA00023033"/>
    </source>
</evidence>
<evidence type="ECO:0000313" key="9">
    <source>
        <dbReference type="Proteomes" id="UP000182841"/>
    </source>
</evidence>
<dbReference type="RefSeq" id="WP_074999342.1">
    <property type="nucleotide sequence ID" value="NZ_FOGO01000003.1"/>
</dbReference>
<evidence type="ECO:0000256" key="2">
    <source>
        <dbReference type="ARBA" id="ARBA00022617"/>
    </source>
</evidence>
<reference evidence="9" key="1">
    <citation type="submission" date="2016-10" db="EMBL/GenBank/DDBJ databases">
        <authorList>
            <person name="Varghese N."/>
            <person name="Submissions S."/>
        </authorList>
    </citation>
    <scope>NUCLEOTIDE SEQUENCE [LARGE SCALE GENOMIC DNA]</scope>
    <source>
        <strain evidence="9">CGMCC 4.6825</strain>
    </source>
</reference>
<keyword evidence="9" id="KW-1185">Reference proteome</keyword>
<keyword evidence="6" id="KW-0503">Monooxygenase</keyword>
<evidence type="ECO:0000313" key="8">
    <source>
        <dbReference type="EMBL" id="SER62547.1"/>
    </source>
</evidence>
<dbReference type="InterPro" id="IPR002397">
    <property type="entry name" value="Cyt_P450_B"/>
</dbReference>
<dbReference type="GO" id="GO:0016705">
    <property type="term" value="F:oxidoreductase activity, acting on paired donors, with incorporation or reduction of molecular oxygen"/>
    <property type="evidence" value="ECO:0007669"/>
    <property type="project" value="InterPro"/>
</dbReference>
<accession>A0A1H9QQ57</accession>
<dbReference type="PRINTS" id="PR00385">
    <property type="entry name" value="P450"/>
</dbReference>
<dbReference type="InterPro" id="IPR036396">
    <property type="entry name" value="Cyt_P450_sf"/>
</dbReference>
<organism evidence="8 9">
    <name type="scientific">Streptomyces qinglanensis</name>
    <dbReference type="NCBI Taxonomy" id="943816"/>
    <lineage>
        <taxon>Bacteria</taxon>
        <taxon>Bacillati</taxon>
        <taxon>Actinomycetota</taxon>
        <taxon>Actinomycetes</taxon>
        <taxon>Kitasatosporales</taxon>
        <taxon>Streptomycetaceae</taxon>
        <taxon>Streptomyces</taxon>
    </lineage>
</organism>
<dbReference type="SUPFAM" id="SSF48264">
    <property type="entry name" value="Cytochrome P450"/>
    <property type="match status" value="1"/>
</dbReference>
<dbReference type="InterPro" id="IPR001128">
    <property type="entry name" value="Cyt_P450"/>
</dbReference>
<dbReference type="PANTHER" id="PTHR46696">
    <property type="entry name" value="P450, PUTATIVE (EUROFUNG)-RELATED"/>
    <property type="match status" value="1"/>
</dbReference>
<dbReference type="FunFam" id="1.10.630.10:FF:000018">
    <property type="entry name" value="Cytochrome P450 monooxygenase"/>
    <property type="match status" value="1"/>
</dbReference>
<feature type="region of interest" description="Disordered" evidence="7">
    <location>
        <begin position="88"/>
        <end position="112"/>
    </location>
</feature>
<name>A0A1H9QQ57_9ACTN</name>
<keyword evidence="2" id="KW-0349">Heme</keyword>
<dbReference type="Proteomes" id="UP000182841">
    <property type="component" value="Unassembled WGS sequence"/>
</dbReference>
<sequence>MNDSRAPRNRTPATVDLRPHAEALLHDPNPVYARLLEQGPVHRAVQPDGAEAWLVLGYPEAKEALAHPALSSDPTQADRNWRARYLGDPDTTEFPHGRNMLNSDPPEHTRLRKPTTQAFTPRRIEGLRSTVEEHTERLIRALPETKPFDVIDDFAAPLTLSMICTVLGVPDLDHGRIREWADRVSFPKIPQDAITARQELIPYFDELIGAKRQEPGTGLFDALLRTADTDLLSHEELRATAFLLLLAGHETTISLLSNAVLCLLTHPEQLALLRRNPDLTSQAVHETLRFAPPAPSPFPRFAAEDLTLDSAEIPGDGSHVKVMISSAQRDPREFPEPDVFDISRTPGYLLAFGHSIHGCPGRSLAHLEASIALPALLERFPDLSLANTPDKLNWRVGPLLRALDHLPCQAHAAERRPTNPTRAA</sequence>
<dbReference type="STRING" id="943816.AN217_15650"/>
<keyword evidence="5" id="KW-0408">Iron</keyword>
<comment type="similarity">
    <text evidence="1">Belongs to the cytochrome P450 family.</text>
</comment>
<proteinExistence type="inferred from homology"/>
<dbReference type="AlphaFoldDB" id="A0A1H9QQ57"/>
<evidence type="ECO:0000256" key="7">
    <source>
        <dbReference type="SAM" id="MobiDB-lite"/>
    </source>
</evidence>
<dbReference type="Pfam" id="PF00067">
    <property type="entry name" value="p450"/>
    <property type="match status" value="1"/>
</dbReference>
<keyword evidence="4" id="KW-0560">Oxidoreductase</keyword>
<dbReference type="PANTHER" id="PTHR46696:SF1">
    <property type="entry name" value="CYTOCHROME P450 YJIB-RELATED"/>
    <property type="match status" value="1"/>
</dbReference>
<dbReference type="GO" id="GO:0005506">
    <property type="term" value="F:iron ion binding"/>
    <property type="evidence" value="ECO:0007669"/>
    <property type="project" value="InterPro"/>
</dbReference>
<evidence type="ECO:0000256" key="1">
    <source>
        <dbReference type="ARBA" id="ARBA00010617"/>
    </source>
</evidence>
<keyword evidence="3" id="KW-0479">Metal-binding</keyword>
<dbReference type="GO" id="GO:0004497">
    <property type="term" value="F:monooxygenase activity"/>
    <property type="evidence" value="ECO:0007669"/>
    <property type="project" value="UniProtKB-KW"/>
</dbReference>
<dbReference type="PRINTS" id="PR00359">
    <property type="entry name" value="BP450"/>
</dbReference>
<gene>
    <name evidence="8" type="ORF">SAMN05421870_10342</name>
</gene>
<dbReference type="OrthoDB" id="54272at2"/>
<dbReference type="Gene3D" id="1.10.630.10">
    <property type="entry name" value="Cytochrome P450"/>
    <property type="match status" value="1"/>
</dbReference>
<protein>
    <submittedName>
        <fullName evidence="8">Cytochrome P450</fullName>
    </submittedName>
</protein>
<evidence type="ECO:0000256" key="5">
    <source>
        <dbReference type="ARBA" id="ARBA00023004"/>
    </source>
</evidence>
<dbReference type="GO" id="GO:0020037">
    <property type="term" value="F:heme binding"/>
    <property type="evidence" value="ECO:0007669"/>
    <property type="project" value="InterPro"/>
</dbReference>
<evidence type="ECO:0000256" key="4">
    <source>
        <dbReference type="ARBA" id="ARBA00023002"/>
    </source>
</evidence>